<sequence length="358" mass="40316">MTVKRTISAMLRVLAGILLALLILIAGFLAWQTIREFSPGEMVHLPVEGQAGIVPDTMTITTYNIGYCGLGAEMDFFYEGGKMARPGREQLSVYEDGVLKRLETFSGHDFMLLQEVDACARRSWYSNQLKMVTDHFSDFGNYFAMNYQAWVPLPVTNPMGKVRAGLLTLSKHTPSGAVRVAFKSGYSWPMRLFMLKRCYLVTRYNAGFGKELVLVNTHNSAFSDAAEIRKTELAQLRELMETEYTKGNFVLIGGDWNQNPVGFDTALLLPQYLPKLIEPPIPDDFLPEGWKFAYDPLHSTNRDVNIPYTAGKTRTTLIDFFVLSPNIDLLNVETTETGFTEADHQPVTIRIVLKSNDK</sequence>
<dbReference type="AlphaFoldDB" id="A0A0S7BZ86"/>
<dbReference type="SUPFAM" id="SSF56219">
    <property type="entry name" value="DNase I-like"/>
    <property type="match status" value="1"/>
</dbReference>
<keyword evidence="2" id="KW-0255">Endonuclease</keyword>
<evidence type="ECO:0000313" key="3">
    <source>
        <dbReference type="Proteomes" id="UP000053091"/>
    </source>
</evidence>
<evidence type="ECO:0000259" key="1">
    <source>
        <dbReference type="Pfam" id="PF03372"/>
    </source>
</evidence>
<evidence type="ECO:0000313" key="2">
    <source>
        <dbReference type="EMBL" id="GAP43915.1"/>
    </source>
</evidence>
<dbReference type="EMBL" id="DF968182">
    <property type="protein sequence ID" value="GAP43915.1"/>
    <property type="molecule type" value="Genomic_DNA"/>
</dbReference>
<organism evidence="2">
    <name type="scientific">Lentimicrobium saccharophilum</name>
    <dbReference type="NCBI Taxonomy" id="1678841"/>
    <lineage>
        <taxon>Bacteria</taxon>
        <taxon>Pseudomonadati</taxon>
        <taxon>Bacteroidota</taxon>
        <taxon>Bacteroidia</taxon>
        <taxon>Bacteroidales</taxon>
        <taxon>Lentimicrobiaceae</taxon>
        <taxon>Lentimicrobium</taxon>
    </lineage>
</organism>
<dbReference type="Pfam" id="PF03372">
    <property type="entry name" value="Exo_endo_phos"/>
    <property type="match status" value="1"/>
</dbReference>
<keyword evidence="3" id="KW-1185">Reference proteome</keyword>
<dbReference type="STRING" id="1678841.TBC1_112073"/>
<keyword evidence="2" id="KW-0540">Nuclease</keyword>
<dbReference type="RefSeq" id="WP_062041825.1">
    <property type="nucleotide sequence ID" value="NZ_DF968182.1"/>
</dbReference>
<name>A0A0S7BZ86_9BACT</name>
<dbReference type="GO" id="GO:0004519">
    <property type="term" value="F:endonuclease activity"/>
    <property type="evidence" value="ECO:0007669"/>
    <property type="project" value="UniProtKB-KW"/>
</dbReference>
<dbReference type="Gene3D" id="3.60.10.10">
    <property type="entry name" value="Endonuclease/exonuclease/phosphatase"/>
    <property type="match status" value="1"/>
</dbReference>
<proteinExistence type="predicted"/>
<accession>A0A0S7BZ86</accession>
<keyword evidence="2" id="KW-0378">Hydrolase</keyword>
<dbReference type="GO" id="GO:0004527">
    <property type="term" value="F:exonuclease activity"/>
    <property type="evidence" value="ECO:0007669"/>
    <property type="project" value="UniProtKB-KW"/>
</dbReference>
<dbReference type="OrthoDB" id="712861at2"/>
<keyword evidence="2" id="KW-0269">Exonuclease</keyword>
<feature type="domain" description="Endonuclease/exonuclease/phosphatase" evidence="1">
    <location>
        <begin position="100"/>
        <end position="326"/>
    </location>
</feature>
<dbReference type="Proteomes" id="UP000053091">
    <property type="component" value="Unassembled WGS sequence"/>
</dbReference>
<dbReference type="InterPro" id="IPR036691">
    <property type="entry name" value="Endo/exonu/phosph_ase_sf"/>
</dbReference>
<reference evidence="2" key="1">
    <citation type="journal article" date="2015" name="Genome Announc.">
        <title>Draft Genome Sequence of Bacteroidales Strain TBC1, a Novel Isolate from a Methanogenic Wastewater Treatment System.</title>
        <authorList>
            <person name="Tourlousse D.M."/>
            <person name="Matsuura N."/>
            <person name="Sun L."/>
            <person name="Toyonaga M."/>
            <person name="Kuroda K."/>
            <person name="Ohashi A."/>
            <person name="Cruz R."/>
            <person name="Yamaguchi T."/>
            <person name="Sekiguchi Y."/>
        </authorList>
    </citation>
    <scope>NUCLEOTIDE SEQUENCE [LARGE SCALE GENOMIC DNA]</scope>
    <source>
        <strain evidence="2">TBC1</strain>
    </source>
</reference>
<dbReference type="InterPro" id="IPR005135">
    <property type="entry name" value="Endo/exonuclease/phosphatase"/>
</dbReference>
<protein>
    <submittedName>
        <fullName evidence="2">Metal-dependent hydrolase, endonuclease/exonuclease/phosphatase family</fullName>
    </submittedName>
</protein>
<gene>
    <name evidence="2" type="ORF">TBC1_112073</name>
</gene>